<dbReference type="EMBL" id="KN817540">
    <property type="protein sequence ID" value="KJA23841.1"/>
    <property type="molecule type" value="Genomic_DNA"/>
</dbReference>
<name>A0A0D2P5B0_HYPSF</name>
<proteinExistence type="predicted"/>
<dbReference type="OrthoDB" id="2942707at2759"/>
<sequence>MFLYSKPERVQNCAGTVGLAYNNVVQIIVKTDGYTVTPPLENIVDCVMSRYPQHPLSIEIYDWKIGRISLDSGCIDQRILMTLAAYLEFFYTVVHRWQHVRFDGPLISIIAPMTKKFPSAGPTMLEGVAVKHTDSVRNVDVLRKFMSALWSGKSWAFSQFFIENYTVFDKQIFRDLPYARLTQLEVQSTVTAALVHEILAEAFGMVKCTISDVTGPCPSERRLCAHTPNLEYLNLEIDTMDFDKSKRTGAVFSVLNKLVAPALTELRLGYEDAWNSQVFNEFCARSAFQLEVLHLVKMAMKPRHLAHTLSMNPTVHELVVEGQIKGTRRDQNDILFTEELLAQLLVSPQGNHLSPDLDSLTVNICTVQAQNGAFRRMVRDRFRNSNLRQVKIIGAQYLSEKDHTALVELASYRMSVWLDSTRVVDPRWHW</sequence>
<organism evidence="1 2">
    <name type="scientific">Hypholoma sublateritium (strain FD-334 SS-4)</name>
    <dbReference type="NCBI Taxonomy" id="945553"/>
    <lineage>
        <taxon>Eukaryota</taxon>
        <taxon>Fungi</taxon>
        <taxon>Dikarya</taxon>
        <taxon>Basidiomycota</taxon>
        <taxon>Agaricomycotina</taxon>
        <taxon>Agaricomycetes</taxon>
        <taxon>Agaricomycetidae</taxon>
        <taxon>Agaricales</taxon>
        <taxon>Agaricineae</taxon>
        <taxon>Strophariaceae</taxon>
        <taxon>Hypholoma</taxon>
    </lineage>
</organism>
<protein>
    <submittedName>
        <fullName evidence="1">Uncharacterized protein</fullName>
    </submittedName>
</protein>
<accession>A0A0D2P5B0</accession>
<reference evidence="2" key="1">
    <citation type="submission" date="2014-04" db="EMBL/GenBank/DDBJ databases">
        <title>Evolutionary Origins and Diversification of the Mycorrhizal Mutualists.</title>
        <authorList>
            <consortium name="DOE Joint Genome Institute"/>
            <consortium name="Mycorrhizal Genomics Consortium"/>
            <person name="Kohler A."/>
            <person name="Kuo A."/>
            <person name="Nagy L.G."/>
            <person name="Floudas D."/>
            <person name="Copeland A."/>
            <person name="Barry K.W."/>
            <person name="Cichocki N."/>
            <person name="Veneault-Fourrey C."/>
            <person name="LaButti K."/>
            <person name="Lindquist E.A."/>
            <person name="Lipzen A."/>
            <person name="Lundell T."/>
            <person name="Morin E."/>
            <person name="Murat C."/>
            <person name="Riley R."/>
            <person name="Ohm R."/>
            <person name="Sun H."/>
            <person name="Tunlid A."/>
            <person name="Henrissat B."/>
            <person name="Grigoriev I.V."/>
            <person name="Hibbett D.S."/>
            <person name="Martin F."/>
        </authorList>
    </citation>
    <scope>NUCLEOTIDE SEQUENCE [LARGE SCALE GENOMIC DNA]</scope>
    <source>
        <strain evidence="2">FD-334 SS-4</strain>
    </source>
</reference>
<dbReference type="Proteomes" id="UP000054270">
    <property type="component" value="Unassembled WGS sequence"/>
</dbReference>
<evidence type="ECO:0000313" key="1">
    <source>
        <dbReference type="EMBL" id="KJA23841.1"/>
    </source>
</evidence>
<keyword evidence="2" id="KW-1185">Reference proteome</keyword>
<evidence type="ECO:0000313" key="2">
    <source>
        <dbReference type="Proteomes" id="UP000054270"/>
    </source>
</evidence>
<dbReference type="AlphaFoldDB" id="A0A0D2P5B0"/>
<gene>
    <name evidence="1" type="ORF">HYPSUDRAFT_54038</name>
</gene>